<proteinExistence type="predicted"/>
<dbReference type="AlphaFoldDB" id="A0A8K0L1H8"/>
<dbReference type="EMBL" id="JAESVG020000004">
    <property type="protein sequence ID" value="KAG8627964.1"/>
    <property type="molecule type" value="Genomic_DNA"/>
</dbReference>
<gene>
    <name evidence="1" type="ORF">KVT40_003837</name>
</gene>
<evidence type="ECO:0000313" key="2">
    <source>
        <dbReference type="Proteomes" id="UP000809789"/>
    </source>
</evidence>
<comment type="caution">
    <text evidence="1">The sequence shown here is derived from an EMBL/GenBank/DDBJ whole genome shotgun (WGS) entry which is preliminary data.</text>
</comment>
<dbReference type="OrthoDB" id="10360325at2759"/>
<evidence type="ECO:0000313" key="1">
    <source>
        <dbReference type="EMBL" id="KAG8627964.1"/>
    </source>
</evidence>
<accession>A0A8K0L1H8</accession>
<keyword evidence="2" id="KW-1185">Reference proteome</keyword>
<dbReference type="SUPFAM" id="SSF81383">
    <property type="entry name" value="F-box domain"/>
    <property type="match status" value="1"/>
</dbReference>
<organism evidence="1 2">
    <name type="scientific">Elsinoe batatas</name>
    <dbReference type="NCBI Taxonomy" id="2601811"/>
    <lineage>
        <taxon>Eukaryota</taxon>
        <taxon>Fungi</taxon>
        <taxon>Dikarya</taxon>
        <taxon>Ascomycota</taxon>
        <taxon>Pezizomycotina</taxon>
        <taxon>Dothideomycetes</taxon>
        <taxon>Dothideomycetidae</taxon>
        <taxon>Myriangiales</taxon>
        <taxon>Elsinoaceae</taxon>
        <taxon>Elsinoe</taxon>
    </lineage>
</organism>
<reference evidence="1" key="1">
    <citation type="submission" date="2021-07" db="EMBL/GenBank/DDBJ databases">
        <title>Elsinoe batatas strain:CRI-CJ2 Genome sequencing and assembly.</title>
        <authorList>
            <person name="Huang L."/>
        </authorList>
    </citation>
    <scope>NUCLEOTIDE SEQUENCE</scope>
    <source>
        <strain evidence="1">CRI-CJ2</strain>
    </source>
</reference>
<dbReference type="InterPro" id="IPR036047">
    <property type="entry name" value="F-box-like_dom_sf"/>
</dbReference>
<dbReference type="Proteomes" id="UP000809789">
    <property type="component" value="Unassembled WGS sequence"/>
</dbReference>
<sequence>MNTRMESKLRCSMSTSRISAGSLSRAPRSWMVLRLTWLVLGSEYCRMYRFCSRVDLLNSSWSELRHETVKRPQHLGKNSHFACCPTLHFTSFIVAQAHVDLETGRFQSKVDTFSQWTRPNIGLKEYYLDDQKGVRKSIRITATYRRKTTDLAGFAKLPLELFEDIILGLDLISFVRLSATNSAFRNLLCERPEFANTIAFAPHVVRAICKLGVRQ</sequence>
<protein>
    <recommendedName>
        <fullName evidence="3">F-box domain-containing protein</fullName>
    </recommendedName>
</protein>
<evidence type="ECO:0008006" key="3">
    <source>
        <dbReference type="Google" id="ProtNLM"/>
    </source>
</evidence>
<name>A0A8K0L1H8_9PEZI</name>